<sequence length="218" mass="24303">MAIQKNGPLGPFSGKLGKVIGYVDKRGQQRLRTVGSYNFDNPSNALKETWLKTSITAVFLKPVLEFIRMGFAVQANAMRTSAYHLAVSLTRKAVTGKFPDLQIDFSKILFSAGDMPVVEHAEVINIEEGLMFTWDTTANREHGTRPSDLVMLMAYIPEIKKAIFLRSGPSRSQGYAYLTLPHIVQKLTLETYISFISEDHKSISNSLYTGQVNWGGPQ</sequence>
<keyword evidence="2" id="KW-1185">Reference proteome</keyword>
<dbReference type="AlphaFoldDB" id="A0A1H4DPU9"/>
<dbReference type="InterPro" id="IPR046233">
    <property type="entry name" value="DUF6266"/>
</dbReference>
<name>A0A1H4DPU9_9SPHI</name>
<dbReference type="OrthoDB" id="648163at2"/>
<dbReference type="STRING" id="425514.SAMN05443550_10552"/>
<gene>
    <name evidence="1" type="ORF">SAMN05443550_10552</name>
</gene>
<proteinExistence type="predicted"/>
<dbReference type="EMBL" id="FNRA01000005">
    <property type="protein sequence ID" value="SEA74801.1"/>
    <property type="molecule type" value="Genomic_DNA"/>
</dbReference>
<evidence type="ECO:0000313" key="1">
    <source>
        <dbReference type="EMBL" id="SEA74801.1"/>
    </source>
</evidence>
<evidence type="ECO:0000313" key="2">
    <source>
        <dbReference type="Proteomes" id="UP000198850"/>
    </source>
</evidence>
<accession>A0A1H4DPU9</accession>
<protein>
    <submittedName>
        <fullName evidence="1">Uncharacterized protein</fullName>
    </submittedName>
</protein>
<dbReference type="Proteomes" id="UP000198850">
    <property type="component" value="Unassembled WGS sequence"/>
</dbReference>
<dbReference type="RefSeq" id="WP_139298306.1">
    <property type="nucleotide sequence ID" value="NZ_FNRA01000005.1"/>
</dbReference>
<reference evidence="1 2" key="1">
    <citation type="submission" date="2016-10" db="EMBL/GenBank/DDBJ databases">
        <authorList>
            <person name="de Groot N.N."/>
        </authorList>
    </citation>
    <scope>NUCLEOTIDE SEQUENCE [LARGE SCALE GENOMIC DNA]</scope>
    <source>
        <strain evidence="1 2">DSM 19033</strain>
    </source>
</reference>
<organism evidence="1 2">
    <name type="scientific">Pedobacter hartonius</name>
    <dbReference type="NCBI Taxonomy" id="425514"/>
    <lineage>
        <taxon>Bacteria</taxon>
        <taxon>Pseudomonadati</taxon>
        <taxon>Bacteroidota</taxon>
        <taxon>Sphingobacteriia</taxon>
        <taxon>Sphingobacteriales</taxon>
        <taxon>Sphingobacteriaceae</taxon>
        <taxon>Pedobacter</taxon>
    </lineage>
</organism>
<dbReference type="Pfam" id="PF19781">
    <property type="entry name" value="DUF6266"/>
    <property type="match status" value="1"/>
</dbReference>